<keyword evidence="2" id="KW-1185">Reference proteome</keyword>
<comment type="caution">
    <text evidence="1">The sequence shown here is derived from an EMBL/GenBank/DDBJ whole genome shotgun (WGS) entry which is preliminary data.</text>
</comment>
<proteinExistence type="predicted"/>
<protein>
    <recommendedName>
        <fullName evidence="3">Outer membrane protein beta-barrel domain-containing protein</fullName>
    </recommendedName>
</protein>
<dbReference type="RefSeq" id="WP_237875006.1">
    <property type="nucleotide sequence ID" value="NZ_JAKLTR010000013.1"/>
</dbReference>
<dbReference type="Proteomes" id="UP001165367">
    <property type="component" value="Unassembled WGS sequence"/>
</dbReference>
<accession>A0ABS9KVY0</accession>
<reference evidence="1" key="1">
    <citation type="submission" date="2022-01" db="EMBL/GenBank/DDBJ databases">
        <authorList>
            <person name="Jo J.-H."/>
            <person name="Im W.-T."/>
        </authorList>
    </citation>
    <scope>NUCLEOTIDE SEQUENCE</scope>
    <source>
        <strain evidence="1">NA20</strain>
    </source>
</reference>
<evidence type="ECO:0000313" key="1">
    <source>
        <dbReference type="EMBL" id="MCG2616470.1"/>
    </source>
</evidence>
<sequence>MNSRLLFIVTIGFIGLSFTGAAQMTDRPVEKVNGFIGLQVGMPTRDMQPAIRNNMGNAGFGIGGTVLTNPFSWGRNKRNSVLRIGAELGYTYYGRFITKVDIRGYRGDYKTSYGILNLNGILQLRPFAEAPVRPFFEIIAGGSFYISQIRENLDAIETALGIQAFDLEAYSSASFNKGAAVGFSIGKRRDGKGCLTVRGSYNIGSDIKYIIRNSLQYNSANGYMEYSVGKAPVRYFLVQAGIGF</sequence>
<dbReference type="EMBL" id="JAKLTR010000013">
    <property type="protein sequence ID" value="MCG2616470.1"/>
    <property type="molecule type" value="Genomic_DNA"/>
</dbReference>
<gene>
    <name evidence="1" type="ORF">LZZ85_19375</name>
</gene>
<name>A0ABS9KVY0_9BACT</name>
<evidence type="ECO:0000313" key="2">
    <source>
        <dbReference type="Proteomes" id="UP001165367"/>
    </source>
</evidence>
<evidence type="ECO:0008006" key="3">
    <source>
        <dbReference type="Google" id="ProtNLM"/>
    </source>
</evidence>
<organism evidence="1 2">
    <name type="scientific">Terrimonas ginsenosidimutans</name>
    <dbReference type="NCBI Taxonomy" id="2908004"/>
    <lineage>
        <taxon>Bacteria</taxon>
        <taxon>Pseudomonadati</taxon>
        <taxon>Bacteroidota</taxon>
        <taxon>Chitinophagia</taxon>
        <taxon>Chitinophagales</taxon>
        <taxon>Chitinophagaceae</taxon>
        <taxon>Terrimonas</taxon>
    </lineage>
</organism>